<dbReference type="HAMAP" id="MF_02030">
    <property type="entry name" value="WecA_Gammaproteo"/>
    <property type="match status" value="1"/>
</dbReference>
<feature type="transmembrane region" description="Helical" evidence="12">
    <location>
        <begin position="168"/>
        <end position="186"/>
    </location>
</feature>
<keyword evidence="3 12" id="KW-0997">Cell inner membrane</keyword>
<evidence type="ECO:0000256" key="10">
    <source>
        <dbReference type="ARBA" id="ARBA00023136"/>
    </source>
</evidence>
<evidence type="ECO:0000256" key="6">
    <source>
        <dbReference type="ARBA" id="ARBA00022692"/>
    </source>
</evidence>
<dbReference type="Pfam" id="PF00953">
    <property type="entry name" value="Glycos_transf_4"/>
    <property type="match status" value="1"/>
</dbReference>
<keyword evidence="7 12" id="KW-0460">Magnesium</keyword>
<comment type="catalytic activity">
    <reaction evidence="12">
        <text>di-trans,octa-cis-undecaprenyl phosphate + UDP-N-acetyl-alpha-D-glucosamine = N-acetyl-alpha-D-glucosaminyl-di-trans,octa-cis-undecaprenyl diphosphate + UMP</text>
        <dbReference type="Rhea" id="RHEA:28090"/>
        <dbReference type="ChEBI" id="CHEBI:57705"/>
        <dbReference type="ChEBI" id="CHEBI:57865"/>
        <dbReference type="ChEBI" id="CHEBI:60392"/>
        <dbReference type="ChEBI" id="CHEBI:62959"/>
        <dbReference type="EC" id="2.7.8.33"/>
    </reaction>
</comment>
<dbReference type="InterPro" id="IPR000715">
    <property type="entry name" value="Glycosyl_transferase_4"/>
</dbReference>
<feature type="transmembrane region" description="Helical" evidence="12">
    <location>
        <begin position="192"/>
        <end position="209"/>
    </location>
</feature>
<accession>A0AAT9G4Q0</accession>
<dbReference type="GO" id="GO:0071555">
    <property type="term" value="P:cell wall organization"/>
    <property type="evidence" value="ECO:0007669"/>
    <property type="project" value="TreeGrafter"/>
</dbReference>
<dbReference type="GO" id="GO:0009243">
    <property type="term" value="P:O antigen biosynthetic process"/>
    <property type="evidence" value="ECO:0007669"/>
    <property type="project" value="UniProtKB-UniRule"/>
</dbReference>
<dbReference type="PANTHER" id="PTHR22926">
    <property type="entry name" value="PHOSPHO-N-ACETYLMURAMOYL-PENTAPEPTIDE-TRANSFERASE"/>
    <property type="match status" value="1"/>
</dbReference>
<feature type="transmembrane region" description="Helical" evidence="12">
    <location>
        <begin position="80"/>
        <end position="99"/>
    </location>
</feature>
<keyword evidence="9 12" id="KW-1133">Transmembrane helix</keyword>
<dbReference type="GO" id="GO:0009276">
    <property type="term" value="C:Gram-negative-bacterium-type cell wall"/>
    <property type="evidence" value="ECO:0007669"/>
    <property type="project" value="InterPro"/>
</dbReference>
<feature type="transmembrane region" description="Helical" evidence="12">
    <location>
        <begin position="138"/>
        <end position="156"/>
    </location>
</feature>
<keyword evidence="2 12" id="KW-1003">Cell membrane</keyword>
<evidence type="ECO:0000256" key="13">
    <source>
        <dbReference type="PIRSR" id="PIRSR600715-1"/>
    </source>
</evidence>
<reference evidence="14" key="1">
    <citation type="journal article" date="2023" name="Front. Microbiol.">
        <title>Genome analysis of Candidatus Aschnera chinzeii, the bacterial endosymbiont of the blood-sucking bat fly Penicillidia jenynsii (Insecta: Diptera: Nycteribiidae).</title>
        <authorList>
            <person name="Koga R."/>
            <person name="Moriyama M."/>
            <person name="Nozaki T."/>
            <person name="Fukatsu T."/>
        </authorList>
    </citation>
    <scope>NUCLEOTIDE SEQUENCE</scope>
    <source>
        <strain evidence="14">Kw-01</strain>
    </source>
</reference>
<dbReference type="PANTHER" id="PTHR22926:SF3">
    <property type="entry name" value="UNDECAPRENYL-PHOSPHATE ALPHA-N-ACETYLGLUCOSAMINYL 1-PHOSPHATE TRANSFERASE"/>
    <property type="match status" value="1"/>
</dbReference>
<feature type="transmembrane region" description="Helical" evidence="12">
    <location>
        <begin position="325"/>
        <end position="344"/>
    </location>
</feature>
<gene>
    <name evidence="12 14" type="primary">wecA</name>
    <name evidence="14" type="ORF">ACHINZ_3780</name>
</gene>
<comment type="similarity">
    <text evidence="12">Belongs to the glycosyltransferase 4 family. WecA subfamily.</text>
</comment>
<dbReference type="GO" id="GO:0005886">
    <property type="term" value="C:plasma membrane"/>
    <property type="evidence" value="ECO:0007669"/>
    <property type="project" value="UniProtKB-SubCell"/>
</dbReference>
<evidence type="ECO:0000256" key="11">
    <source>
        <dbReference type="ARBA" id="ARBA00023211"/>
    </source>
</evidence>
<keyword evidence="11 12" id="KW-0464">Manganese</keyword>
<dbReference type="GO" id="GO:0016757">
    <property type="term" value="F:glycosyltransferase activity"/>
    <property type="evidence" value="ECO:0007669"/>
    <property type="project" value="UniProtKB-KW"/>
</dbReference>
<dbReference type="GO" id="GO:0044038">
    <property type="term" value="P:cell wall macromolecule biosynthetic process"/>
    <property type="evidence" value="ECO:0007669"/>
    <property type="project" value="TreeGrafter"/>
</dbReference>
<dbReference type="InterPro" id="IPR018480">
    <property type="entry name" value="PNAcMuramoyl-5peptid_Trfase_CS"/>
</dbReference>
<evidence type="ECO:0000256" key="2">
    <source>
        <dbReference type="ARBA" id="ARBA00022475"/>
    </source>
</evidence>
<dbReference type="NCBIfam" id="TIGR02380">
    <property type="entry name" value="ECA_wecA"/>
    <property type="match status" value="1"/>
</dbReference>
<keyword evidence="4 12" id="KW-0328">Glycosyltransferase</keyword>
<keyword evidence="13" id="KW-0479">Metal-binding</keyword>
<keyword evidence="8 12" id="KW-0448">Lipopolysaccharide biosynthesis</keyword>
<comment type="cofactor">
    <cofactor evidence="12">
        <name>Mn(2+)</name>
        <dbReference type="ChEBI" id="CHEBI:29035"/>
    </cofactor>
</comment>
<dbReference type="PROSITE" id="PS01348">
    <property type="entry name" value="MRAY_2"/>
    <property type="match status" value="1"/>
</dbReference>
<keyword evidence="6 12" id="KW-0812">Transmembrane</keyword>
<feature type="transmembrane region" description="Helical" evidence="12">
    <location>
        <begin position="290"/>
        <end position="319"/>
    </location>
</feature>
<dbReference type="EC" id="2.7.8.33" evidence="12"/>
<comment type="pathway">
    <text evidence="12">Bacterial outer membrane biogenesis; enterobacterial common antigen biosynthesis.</text>
</comment>
<comment type="cofactor">
    <cofactor evidence="12 13">
        <name>Mg(2+)</name>
        <dbReference type="ChEBI" id="CHEBI:18420"/>
    </cofactor>
</comment>
<evidence type="ECO:0000256" key="9">
    <source>
        <dbReference type="ARBA" id="ARBA00022989"/>
    </source>
</evidence>
<sequence>MKRMNIVYNLHLLIAIILIFFFSFIIIFIIRIITQKLGLVDKPNYRKKHQGNIPIAGGITIFLGICFICILNEATIPNQTLYLVCAAILVIIGILDDKFDLSINIRATIQAIITFAMTNFGHITLNNFGYILGPWHKISFMPLEYFITLLAVWGAINAFNMIDGIDGLLGWTSCISFASLGILFYNKNYLELAFWCIALIVIMLPYMFLNSGLLGNRYKIFMGDAGSTLIGFTIIWLLISSTQNDNNPIKPITALWIIAIPLMDMIRTMYRRIQSKVNPFLPDMQHIHHLLIQSGCSSTQTLIIIIILSVLLAIIGIITNEFSNMQEWITSILFFLIFCCYNYSTKHISKIINIIVYYKNIIQHFIKNNFHNN</sequence>
<feature type="transmembrane region" description="Helical" evidence="12">
    <location>
        <begin position="53"/>
        <end position="74"/>
    </location>
</feature>
<proteinExistence type="inferred from homology"/>
<organism evidence="14">
    <name type="scientific">Candidatus Aschnera chinzeii</name>
    <dbReference type="NCBI Taxonomy" id="1485666"/>
    <lineage>
        <taxon>Bacteria</taxon>
        <taxon>Pseudomonadati</taxon>
        <taxon>Pseudomonadota</taxon>
        <taxon>Gammaproteobacteria</taxon>
        <taxon>Enterobacterales</taxon>
        <taxon>Enterobacteriaceae</taxon>
        <taxon>Candidatus Aschnera</taxon>
    </lineage>
</organism>
<feature type="binding site" evidence="13">
    <location>
        <position position="224"/>
    </location>
    <ligand>
        <name>Mg(2+)</name>
        <dbReference type="ChEBI" id="CHEBI:18420"/>
    </ligand>
</feature>
<evidence type="ECO:0000256" key="12">
    <source>
        <dbReference type="HAMAP-Rule" id="MF_02030"/>
    </source>
</evidence>
<dbReference type="AlphaFoldDB" id="A0AAT9G4Q0"/>
<evidence type="ECO:0000256" key="4">
    <source>
        <dbReference type="ARBA" id="ARBA00022676"/>
    </source>
</evidence>
<evidence type="ECO:0000256" key="8">
    <source>
        <dbReference type="ARBA" id="ARBA00022985"/>
    </source>
</evidence>
<evidence type="ECO:0000256" key="5">
    <source>
        <dbReference type="ARBA" id="ARBA00022679"/>
    </source>
</evidence>
<reference evidence="14" key="2">
    <citation type="submission" date="2023-10" db="EMBL/GenBank/DDBJ databases">
        <authorList>
            <person name="Koga R."/>
            <person name="Fukatsu T."/>
        </authorList>
    </citation>
    <scope>NUCLEOTIDE SEQUENCE</scope>
    <source>
        <strain evidence="14">Kw-01</strain>
    </source>
</reference>
<evidence type="ECO:0000313" key="14">
    <source>
        <dbReference type="EMBL" id="BET44706.1"/>
    </source>
</evidence>
<keyword evidence="10 12" id="KW-0472">Membrane</keyword>
<evidence type="ECO:0000256" key="1">
    <source>
        <dbReference type="ARBA" id="ARBA00004651"/>
    </source>
</evidence>
<protein>
    <recommendedName>
        <fullName evidence="12">Undecaprenyl-phosphate alpha-N-acetylglucosaminyl 1-phosphate transferase</fullName>
        <ecNumber evidence="12">2.7.8.33</ecNumber>
    </recommendedName>
    <alternativeName>
        <fullName evidence="12">UDP-GlcNAc:undecaprenyl-phosphate GlcNAc-1-phosphate transferase</fullName>
    </alternativeName>
    <alternativeName>
        <fullName evidence="12">Undecaprenyl-phosphate GlcNAc-1-phosphate transferase</fullName>
    </alternativeName>
</protein>
<comment type="subcellular location">
    <subcellularLocation>
        <location evidence="12">Cell inner membrane</location>
        <topology evidence="12">Multi-pass membrane protein</topology>
    </subcellularLocation>
    <subcellularLocation>
        <location evidence="1">Cell membrane</location>
        <topology evidence="1">Multi-pass membrane protein</topology>
    </subcellularLocation>
</comment>
<feature type="transmembrane region" description="Helical" evidence="12">
    <location>
        <begin position="251"/>
        <end position="270"/>
    </location>
</feature>
<dbReference type="GO" id="GO:0000287">
    <property type="term" value="F:magnesium ion binding"/>
    <property type="evidence" value="ECO:0007669"/>
    <property type="project" value="InterPro"/>
</dbReference>
<evidence type="ECO:0000256" key="7">
    <source>
        <dbReference type="ARBA" id="ARBA00022842"/>
    </source>
</evidence>
<evidence type="ECO:0000256" key="3">
    <source>
        <dbReference type="ARBA" id="ARBA00022519"/>
    </source>
</evidence>
<dbReference type="GO" id="GO:0030145">
    <property type="term" value="F:manganese ion binding"/>
    <property type="evidence" value="ECO:0007669"/>
    <property type="project" value="InterPro"/>
</dbReference>
<comment type="pathway">
    <text evidence="12">Bacterial outer membrane biogenesis; LPS O-antigen biosynthesis.</text>
</comment>
<dbReference type="EMBL" id="AP028961">
    <property type="protein sequence ID" value="BET44706.1"/>
    <property type="molecule type" value="Genomic_DNA"/>
</dbReference>
<name>A0AAT9G4Q0_9ENTR</name>
<dbReference type="InterPro" id="IPR012750">
    <property type="entry name" value="ECA_WecA-rel"/>
</dbReference>
<feature type="transmembrane region" description="Helical" evidence="12">
    <location>
        <begin position="221"/>
        <end position="239"/>
    </location>
</feature>
<dbReference type="CDD" id="cd06853">
    <property type="entry name" value="GT_WecA_like"/>
    <property type="match status" value="1"/>
</dbReference>
<feature type="binding site" evidence="13">
    <location>
        <position position="160"/>
    </location>
    <ligand>
        <name>Mg(2+)</name>
        <dbReference type="ChEBI" id="CHEBI:18420"/>
    </ligand>
</feature>
<feature type="transmembrane region" description="Helical" evidence="12">
    <location>
        <begin position="12"/>
        <end position="33"/>
    </location>
</feature>
<dbReference type="GO" id="GO:0036380">
    <property type="term" value="F:UDP-N-acetylglucosamine-undecaprenyl-phosphate N-acetylglucosaminephosphotransferase activity"/>
    <property type="evidence" value="ECO:0007669"/>
    <property type="project" value="UniProtKB-UniRule"/>
</dbReference>
<dbReference type="GO" id="GO:0009246">
    <property type="term" value="P:enterobacterial common antigen biosynthetic process"/>
    <property type="evidence" value="ECO:0007669"/>
    <property type="project" value="UniProtKB-UniRule"/>
</dbReference>
<keyword evidence="5 12" id="KW-0808">Transferase</keyword>
<comment type="function">
    <text evidence="12">Catalyzes the transfer of the GlcNAc-1-phosphate moiety from UDP-GlcNAc onto the carrier lipid undecaprenyl phosphate (C55-P), yielding GlcNAc-pyrophosphoryl-undecaprenyl (GlcNAc-PP-C55).</text>
</comment>